<evidence type="ECO:0000256" key="1">
    <source>
        <dbReference type="SAM" id="Phobius"/>
    </source>
</evidence>
<name>A0A919N058_9ACTN</name>
<gene>
    <name evidence="2" type="ORF">Ari01nite_98630</name>
</gene>
<keyword evidence="1" id="KW-0472">Membrane</keyword>
<keyword evidence="3" id="KW-1185">Reference proteome</keyword>
<evidence type="ECO:0000313" key="2">
    <source>
        <dbReference type="EMBL" id="GIF02399.1"/>
    </source>
</evidence>
<keyword evidence="1" id="KW-1133">Transmembrane helix</keyword>
<proteinExistence type="predicted"/>
<comment type="caution">
    <text evidence="2">The sequence shown here is derived from an EMBL/GenBank/DDBJ whole genome shotgun (WGS) entry which is preliminary data.</text>
</comment>
<feature type="transmembrane region" description="Helical" evidence="1">
    <location>
        <begin position="12"/>
        <end position="29"/>
    </location>
</feature>
<accession>A0A919N058</accession>
<reference evidence="2" key="1">
    <citation type="submission" date="2021-01" db="EMBL/GenBank/DDBJ databases">
        <title>Whole genome shotgun sequence of Actinoplanes rishiriensis NBRC 108556.</title>
        <authorList>
            <person name="Komaki H."/>
            <person name="Tamura T."/>
        </authorList>
    </citation>
    <scope>NUCLEOTIDE SEQUENCE</scope>
    <source>
        <strain evidence="2">NBRC 108556</strain>
    </source>
</reference>
<dbReference type="Proteomes" id="UP000636960">
    <property type="component" value="Unassembled WGS sequence"/>
</dbReference>
<sequence>MRDRYPHPSQQPLLPLTMVVCVVIGVLFLRVGGQYAKFGAGFAFAWFLVSFAL</sequence>
<evidence type="ECO:0000313" key="3">
    <source>
        <dbReference type="Proteomes" id="UP000636960"/>
    </source>
</evidence>
<dbReference type="EMBL" id="BOMV01000135">
    <property type="protein sequence ID" value="GIF02399.1"/>
    <property type="molecule type" value="Genomic_DNA"/>
</dbReference>
<dbReference type="AlphaFoldDB" id="A0A919N058"/>
<organism evidence="2 3">
    <name type="scientific">Paractinoplanes rishiriensis</name>
    <dbReference type="NCBI Taxonomy" id="1050105"/>
    <lineage>
        <taxon>Bacteria</taxon>
        <taxon>Bacillati</taxon>
        <taxon>Actinomycetota</taxon>
        <taxon>Actinomycetes</taxon>
        <taxon>Micromonosporales</taxon>
        <taxon>Micromonosporaceae</taxon>
        <taxon>Paractinoplanes</taxon>
    </lineage>
</organism>
<protein>
    <submittedName>
        <fullName evidence="2">Uncharacterized protein</fullName>
    </submittedName>
</protein>
<keyword evidence="1" id="KW-0812">Transmembrane</keyword>